<evidence type="ECO:0000259" key="1">
    <source>
        <dbReference type="Pfam" id="PF12680"/>
    </source>
</evidence>
<dbReference type="RefSeq" id="WP_089297391.1">
    <property type="nucleotide sequence ID" value="NZ_BOMU01000078.1"/>
</dbReference>
<reference evidence="2 3" key="1">
    <citation type="submission" date="2017-06" db="EMBL/GenBank/DDBJ databases">
        <authorList>
            <person name="Kim H.J."/>
            <person name="Triplett B.A."/>
        </authorList>
    </citation>
    <scope>NUCLEOTIDE SEQUENCE [LARGE SCALE GENOMIC DNA]</scope>
    <source>
        <strain evidence="2 3">DSM 43151</strain>
    </source>
</reference>
<dbReference type="InterPro" id="IPR037401">
    <property type="entry name" value="SnoaL-like"/>
</dbReference>
<evidence type="ECO:0000313" key="2">
    <source>
        <dbReference type="EMBL" id="SNS58505.1"/>
    </source>
</evidence>
<proteinExistence type="predicted"/>
<protein>
    <submittedName>
        <fullName evidence="2">SnoaL-like domain-containing protein</fullName>
    </submittedName>
</protein>
<name>A0A239FNX1_9ACTN</name>
<feature type="domain" description="SnoaL-like" evidence="1">
    <location>
        <begin position="12"/>
        <end position="110"/>
    </location>
</feature>
<dbReference type="SUPFAM" id="SSF54427">
    <property type="entry name" value="NTF2-like"/>
    <property type="match status" value="1"/>
</dbReference>
<accession>A0A239FNX1</accession>
<dbReference type="OrthoDB" id="4942966at2"/>
<evidence type="ECO:0000313" key="3">
    <source>
        <dbReference type="Proteomes" id="UP000198415"/>
    </source>
</evidence>
<sequence length="131" mass="14389">MNVSRWIDDLEAGWHHRDPAAIAALFTEQASYHQGPFGPPHVGQEAIAAHWAATLSRQKDPVVWFGTPVGDAGRACVEWWCILHDPATGTPRTAAGCLVLRFADDGRCAEFREYWHGAQETATAPAAGWIR</sequence>
<gene>
    <name evidence="2" type="ORF">SAMN06264365_118174</name>
</gene>
<dbReference type="Pfam" id="PF12680">
    <property type="entry name" value="SnoaL_2"/>
    <property type="match status" value="1"/>
</dbReference>
<dbReference type="Gene3D" id="3.10.450.50">
    <property type="match status" value="1"/>
</dbReference>
<dbReference type="EMBL" id="FZNR01000018">
    <property type="protein sequence ID" value="SNS58505.1"/>
    <property type="molecule type" value="Genomic_DNA"/>
</dbReference>
<dbReference type="InterPro" id="IPR032710">
    <property type="entry name" value="NTF2-like_dom_sf"/>
</dbReference>
<dbReference type="Proteomes" id="UP000198415">
    <property type="component" value="Unassembled WGS sequence"/>
</dbReference>
<dbReference type="AlphaFoldDB" id="A0A239FNX1"/>
<keyword evidence="3" id="KW-1185">Reference proteome</keyword>
<organism evidence="2 3">
    <name type="scientific">Actinoplanes regularis</name>
    <dbReference type="NCBI Taxonomy" id="52697"/>
    <lineage>
        <taxon>Bacteria</taxon>
        <taxon>Bacillati</taxon>
        <taxon>Actinomycetota</taxon>
        <taxon>Actinomycetes</taxon>
        <taxon>Micromonosporales</taxon>
        <taxon>Micromonosporaceae</taxon>
        <taxon>Actinoplanes</taxon>
    </lineage>
</organism>